<evidence type="ECO:0000313" key="3">
    <source>
        <dbReference type="Proteomes" id="UP000285146"/>
    </source>
</evidence>
<gene>
    <name evidence="2" type="ORF">VPNG_00743</name>
</gene>
<feature type="compositionally biased region" description="Gly residues" evidence="1">
    <location>
        <begin position="160"/>
        <end position="175"/>
    </location>
</feature>
<dbReference type="InParanoid" id="A0A423XMY1"/>
<dbReference type="OrthoDB" id="5355007at2759"/>
<feature type="compositionally biased region" description="Low complexity" evidence="1">
    <location>
        <begin position="109"/>
        <end position="155"/>
    </location>
</feature>
<feature type="region of interest" description="Disordered" evidence="1">
    <location>
        <begin position="101"/>
        <end position="192"/>
    </location>
</feature>
<accession>A0A423XMY1</accession>
<feature type="compositionally biased region" description="Polar residues" evidence="1">
    <location>
        <begin position="179"/>
        <end position="188"/>
    </location>
</feature>
<evidence type="ECO:0000313" key="2">
    <source>
        <dbReference type="EMBL" id="ROW17835.1"/>
    </source>
</evidence>
<comment type="caution">
    <text evidence="2">The sequence shown here is derived from an EMBL/GenBank/DDBJ whole genome shotgun (WGS) entry which is preliminary data.</text>
</comment>
<organism evidence="2 3">
    <name type="scientific">Cytospora leucostoma</name>
    <dbReference type="NCBI Taxonomy" id="1230097"/>
    <lineage>
        <taxon>Eukaryota</taxon>
        <taxon>Fungi</taxon>
        <taxon>Dikarya</taxon>
        <taxon>Ascomycota</taxon>
        <taxon>Pezizomycotina</taxon>
        <taxon>Sordariomycetes</taxon>
        <taxon>Sordariomycetidae</taxon>
        <taxon>Diaporthales</taxon>
        <taxon>Cytosporaceae</taxon>
        <taxon>Cytospora</taxon>
    </lineage>
</organism>
<name>A0A423XMY1_9PEZI</name>
<evidence type="ECO:0000256" key="1">
    <source>
        <dbReference type="SAM" id="MobiDB-lite"/>
    </source>
</evidence>
<dbReference type="AlphaFoldDB" id="A0A423XMY1"/>
<dbReference type="STRING" id="1230097.A0A423XMY1"/>
<keyword evidence="3" id="KW-1185">Reference proteome</keyword>
<proteinExistence type="predicted"/>
<reference evidence="2 3" key="1">
    <citation type="submission" date="2015-09" db="EMBL/GenBank/DDBJ databases">
        <title>Host preference determinants of Valsa canker pathogens revealed by comparative genomics.</title>
        <authorList>
            <person name="Yin Z."/>
            <person name="Huang L."/>
        </authorList>
    </citation>
    <scope>NUCLEOTIDE SEQUENCE [LARGE SCALE GENOMIC DNA]</scope>
    <source>
        <strain evidence="2 3">SXYLt</strain>
    </source>
</reference>
<protein>
    <submittedName>
        <fullName evidence="2">Uncharacterized protein</fullName>
    </submittedName>
</protein>
<sequence>MSQDPSIRPPTTTTTTKLKIPRAAASYTPATMDPDLRSQLNMLLINGGHDKKIQEHLLYTLNAHPNNWPTQVQSRALALLRSGEATTFPVLLKQILDEVRRETSLQPRSNTSSSASASSTSSNNNNNNNNNNNATAAGSTSNGAESANGSNGASSVQVNGSGGTGRNGSHRGPGPGEASNLNRDTPSSLAVPKAVVDEALKVTSQALREVAEFEEENGAT</sequence>
<dbReference type="EMBL" id="LKEB01000002">
    <property type="protein sequence ID" value="ROW17835.1"/>
    <property type="molecule type" value="Genomic_DNA"/>
</dbReference>
<dbReference type="Proteomes" id="UP000285146">
    <property type="component" value="Unassembled WGS sequence"/>
</dbReference>